<dbReference type="OrthoDB" id="119238at2"/>
<name>A0A7M3MBV0_9BACT</name>
<evidence type="ECO:0000313" key="2">
    <source>
        <dbReference type="EMBL" id="TVM15796.1"/>
    </source>
</evidence>
<keyword evidence="3" id="KW-1185">Reference proteome</keyword>
<feature type="domain" description="HEPN/RES N-terminal" evidence="1">
    <location>
        <begin position="25"/>
        <end position="94"/>
    </location>
</feature>
<proteinExistence type="predicted"/>
<accession>A0A7M3MBV0</accession>
<comment type="caution">
    <text evidence="2">The sequence shown here is derived from an EMBL/GenBank/DDBJ whole genome shotgun (WGS) entry which is preliminary data.</text>
</comment>
<dbReference type="Pfam" id="PF18870">
    <property type="entry name" value="HEPN_RES_NTD1"/>
    <property type="match status" value="1"/>
</dbReference>
<dbReference type="EMBL" id="QMIE01000014">
    <property type="protein sequence ID" value="TVM15796.1"/>
    <property type="molecule type" value="Genomic_DNA"/>
</dbReference>
<dbReference type="AlphaFoldDB" id="A0A7M3MBV0"/>
<gene>
    <name evidence="2" type="ORF">DPQ33_13915</name>
</gene>
<dbReference type="Proteomes" id="UP000448292">
    <property type="component" value="Unassembled WGS sequence"/>
</dbReference>
<sequence>MSRKKEKYYWQESDRYVSVNELADLSVEEQIEVMRYWFKKHYENPVDRMPYESKEGGYIYISGGPYDAREELSEEFQDMASQMAINKLVEELEEESMEWAGVPSDEK</sequence>
<evidence type="ECO:0000259" key="1">
    <source>
        <dbReference type="Pfam" id="PF18870"/>
    </source>
</evidence>
<dbReference type="InterPro" id="IPR041206">
    <property type="entry name" value="HEPN/RES_NTD1"/>
</dbReference>
<organism evidence="2 3">
    <name type="scientific">Oceanidesulfovibrio indonesiensis</name>
    <dbReference type="NCBI Taxonomy" id="54767"/>
    <lineage>
        <taxon>Bacteria</taxon>
        <taxon>Pseudomonadati</taxon>
        <taxon>Thermodesulfobacteriota</taxon>
        <taxon>Desulfovibrionia</taxon>
        <taxon>Desulfovibrionales</taxon>
        <taxon>Desulfovibrionaceae</taxon>
        <taxon>Oceanidesulfovibrio</taxon>
    </lineage>
</organism>
<reference evidence="2 3" key="1">
    <citation type="submission" date="2018-06" db="EMBL/GenBank/DDBJ databases">
        <title>Complete genome of Desulfovibrio indonesiensis P37SLT.</title>
        <authorList>
            <person name="Crispim J.S."/>
            <person name="Vidigal P.M.P."/>
            <person name="Silva L.C.F."/>
            <person name="Laguardia C.N."/>
            <person name="Araujo L.C."/>
            <person name="Dias R.S."/>
            <person name="Sousa M.P."/>
            <person name="Paula S.O."/>
            <person name="Silva C."/>
        </authorList>
    </citation>
    <scope>NUCLEOTIDE SEQUENCE [LARGE SCALE GENOMIC DNA]</scope>
    <source>
        <strain evidence="2 3">P37SLT</strain>
    </source>
</reference>
<evidence type="ECO:0000313" key="3">
    <source>
        <dbReference type="Proteomes" id="UP000448292"/>
    </source>
</evidence>
<dbReference type="RefSeq" id="WP_144303839.1">
    <property type="nucleotide sequence ID" value="NZ_QMIE01000014.1"/>
</dbReference>
<protein>
    <recommendedName>
        <fullName evidence="1">HEPN/RES N-terminal domain-containing protein</fullName>
    </recommendedName>
</protein>